<organism evidence="1 2">
    <name type="scientific">Streptacidiphilus cavernicola</name>
    <dbReference type="NCBI Taxonomy" id="3342716"/>
    <lineage>
        <taxon>Bacteria</taxon>
        <taxon>Bacillati</taxon>
        <taxon>Actinomycetota</taxon>
        <taxon>Actinomycetes</taxon>
        <taxon>Kitasatosporales</taxon>
        <taxon>Streptomycetaceae</taxon>
        <taxon>Streptacidiphilus</taxon>
    </lineage>
</organism>
<dbReference type="RefSeq" id="WP_380543367.1">
    <property type="nucleotide sequence ID" value="NZ_JBHFAB010000032.1"/>
</dbReference>
<dbReference type="Proteomes" id="UP001592531">
    <property type="component" value="Unassembled WGS sequence"/>
</dbReference>
<gene>
    <name evidence="1" type="ORF">ACEZDE_30850</name>
</gene>
<evidence type="ECO:0000313" key="2">
    <source>
        <dbReference type="Proteomes" id="UP001592531"/>
    </source>
</evidence>
<dbReference type="EMBL" id="JBHFAB010000032">
    <property type="protein sequence ID" value="MFC1421008.1"/>
    <property type="molecule type" value="Genomic_DNA"/>
</dbReference>
<keyword evidence="2" id="KW-1185">Reference proteome</keyword>
<comment type="caution">
    <text evidence="1">The sequence shown here is derived from an EMBL/GenBank/DDBJ whole genome shotgun (WGS) entry which is preliminary data.</text>
</comment>
<accession>A0ABV6W4T0</accession>
<reference evidence="1 2" key="1">
    <citation type="submission" date="2024-09" db="EMBL/GenBank/DDBJ databases">
        <authorList>
            <person name="Lee S.D."/>
        </authorList>
    </citation>
    <scope>NUCLEOTIDE SEQUENCE [LARGE SCALE GENOMIC DNA]</scope>
    <source>
        <strain evidence="1 2">N8-3</strain>
    </source>
</reference>
<sequence>MPIDFIGIDPDTGDYGSPTVWVHSEAKEILVQSPGADEELKAAIGGKAWVPVM</sequence>
<proteinExistence type="predicted"/>
<protein>
    <submittedName>
        <fullName evidence="1">Uncharacterized protein</fullName>
    </submittedName>
</protein>
<evidence type="ECO:0000313" key="1">
    <source>
        <dbReference type="EMBL" id="MFC1421008.1"/>
    </source>
</evidence>
<name>A0ABV6W4T0_9ACTN</name>